<dbReference type="SUPFAM" id="SSF51445">
    <property type="entry name" value="(Trans)glycosidases"/>
    <property type="match status" value="1"/>
</dbReference>
<evidence type="ECO:0000259" key="7">
    <source>
        <dbReference type="Pfam" id="PF02449"/>
    </source>
</evidence>
<reference evidence="10 11" key="1">
    <citation type="journal article" date="2019" name="Int. J. Syst. Evol. Microbiol.">
        <title>The Global Catalogue of Microorganisms (GCM) 10K type strain sequencing project: providing services to taxonomists for standard genome sequencing and annotation.</title>
        <authorList>
            <consortium name="The Broad Institute Genomics Platform"/>
            <consortium name="The Broad Institute Genome Sequencing Center for Infectious Disease"/>
            <person name="Wu L."/>
            <person name="Ma J."/>
        </authorList>
    </citation>
    <scope>NUCLEOTIDE SEQUENCE [LARGE SCALE GENOMIC DNA]</scope>
    <source>
        <strain evidence="10 11">JCM 13004</strain>
    </source>
</reference>
<dbReference type="Pfam" id="PF08532">
    <property type="entry name" value="Glyco_hydro_42M"/>
    <property type="match status" value="1"/>
</dbReference>
<dbReference type="Proteomes" id="UP001500037">
    <property type="component" value="Unassembled WGS sequence"/>
</dbReference>
<gene>
    <name evidence="10" type="ORF">GCM10009665_62610</name>
</gene>
<accession>A0ABN1WTF0</accession>
<dbReference type="Pfam" id="PF02449">
    <property type="entry name" value="Glyco_hydro_42"/>
    <property type="match status" value="1"/>
</dbReference>
<feature type="domain" description="Beta-galactosidase trimerisation" evidence="8">
    <location>
        <begin position="400"/>
        <end position="585"/>
    </location>
</feature>
<evidence type="ECO:0000256" key="2">
    <source>
        <dbReference type="ARBA" id="ARBA00005940"/>
    </source>
</evidence>
<feature type="domain" description="Glycoside hydrolase family 42 N-terminal" evidence="7">
    <location>
        <begin position="20"/>
        <end position="389"/>
    </location>
</feature>
<dbReference type="InterPro" id="IPR029062">
    <property type="entry name" value="Class_I_gatase-like"/>
</dbReference>
<dbReference type="EC" id="3.2.1.23" evidence="3 6"/>
<evidence type="ECO:0000256" key="5">
    <source>
        <dbReference type="ARBA" id="ARBA00023295"/>
    </source>
</evidence>
<dbReference type="CDD" id="cd03143">
    <property type="entry name" value="A4_beta-galactosidase_middle_domain"/>
    <property type="match status" value="1"/>
</dbReference>
<dbReference type="InterPro" id="IPR013739">
    <property type="entry name" value="Beta_galactosidase_C"/>
</dbReference>
<evidence type="ECO:0000313" key="10">
    <source>
        <dbReference type="EMBL" id="GAA1264704.1"/>
    </source>
</evidence>
<dbReference type="PANTHER" id="PTHR36447:SF1">
    <property type="entry name" value="BETA-GALACTOSIDASE GANA"/>
    <property type="match status" value="1"/>
</dbReference>
<dbReference type="Gene3D" id="2.60.40.1180">
    <property type="entry name" value="Golgi alpha-mannosidase II"/>
    <property type="match status" value="1"/>
</dbReference>
<keyword evidence="11" id="KW-1185">Reference proteome</keyword>
<dbReference type="InterPro" id="IPR013780">
    <property type="entry name" value="Glyco_hydro_b"/>
</dbReference>
<dbReference type="EMBL" id="BAAALF010000165">
    <property type="protein sequence ID" value="GAA1264704.1"/>
    <property type="molecule type" value="Genomic_DNA"/>
</dbReference>
<dbReference type="PIRSF" id="PIRSF001084">
    <property type="entry name" value="B-galactosidase"/>
    <property type="match status" value="1"/>
</dbReference>
<comment type="caution">
    <text evidence="10">The sequence shown here is derived from an EMBL/GenBank/DDBJ whole genome shotgun (WGS) entry which is preliminary data.</text>
</comment>
<evidence type="ECO:0000256" key="4">
    <source>
        <dbReference type="ARBA" id="ARBA00022801"/>
    </source>
</evidence>
<dbReference type="InterPro" id="IPR017853">
    <property type="entry name" value="GH"/>
</dbReference>
<comment type="catalytic activity">
    <reaction evidence="1 6">
        <text>Hydrolysis of terminal non-reducing beta-D-galactose residues in beta-D-galactosides.</text>
        <dbReference type="EC" id="3.2.1.23"/>
    </reaction>
</comment>
<dbReference type="Gene3D" id="3.40.50.880">
    <property type="match status" value="1"/>
</dbReference>
<keyword evidence="5 6" id="KW-0326">Glycosidase</keyword>
<evidence type="ECO:0000259" key="8">
    <source>
        <dbReference type="Pfam" id="PF08532"/>
    </source>
</evidence>
<dbReference type="Pfam" id="PF08533">
    <property type="entry name" value="Glyco_hydro_42C"/>
    <property type="match status" value="1"/>
</dbReference>
<evidence type="ECO:0000259" key="9">
    <source>
        <dbReference type="Pfam" id="PF08533"/>
    </source>
</evidence>
<evidence type="ECO:0000256" key="3">
    <source>
        <dbReference type="ARBA" id="ARBA00012756"/>
    </source>
</evidence>
<dbReference type="PANTHER" id="PTHR36447">
    <property type="entry name" value="BETA-GALACTOSIDASE GANA"/>
    <property type="match status" value="1"/>
</dbReference>
<dbReference type="SUPFAM" id="SSF52317">
    <property type="entry name" value="Class I glutamine amidotransferase-like"/>
    <property type="match status" value="1"/>
</dbReference>
<name>A0ABN1WTF0_9ACTN</name>
<dbReference type="InterPro" id="IPR013738">
    <property type="entry name" value="Beta_galactosidase_Trimer"/>
</dbReference>
<feature type="domain" description="Beta-galactosidase C-terminal" evidence="9">
    <location>
        <begin position="633"/>
        <end position="694"/>
    </location>
</feature>
<dbReference type="RefSeq" id="WP_344445469.1">
    <property type="nucleotide sequence ID" value="NZ_BAAALF010000165.1"/>
</dbReference>
<evidence type="ECO:0000256" key="1">
    <source>
        <dbReference type="ARBA" id="ARBA00001412"/>
    </source>
</evidence>
<organism evidence="10 11">
    <name type="scientific">Kitasatospora nipponensis</name>
    <dbReference type="NCBI Taxonomy" id="258049"/>
    <lineage>
        <taxon>Bacteria</taxon>
        <taxon>Bacillati</taxon>
        <taxon>Actinomycetota</taxon>
        <taxon>Actinomycetes</taxon>
        <taxon>Kitasatosporales</taxon>
        <taxon>Streptomycetaceae</taxon>
        <taxon>Kitasatospora</taxon>
    </lineage>
</organism>
<dbReference type="InterPro" id="IPR003476">
    <property type="entry name" value="Glyco_hydro_42"/>
</dbReference>
<evidence type="ECO:0000313" key="11">
    <source>
        <dbReference type="Proteomes" id="UP001500037"/>
    </source>
</evidence>
<sequence>MNGSQRHGPTRVPGLLYGGDYNPEQWPEQVWAEDAALMKEAGVNLVTVGVFAWARLQPAADRWDFDWLDRLLEVLHAHGVAVDLATATASPPAWLVRAHPEVLPVTADGVRLEFGSRQHYCPSSPHYRAAAVELARALARRYADHPALVLWHVHNEYGDHVTECFCPRSAADFRRWLAQRYGTVERLNAAWGTSFWSQHYGSLAEIEPPRTAPGPGNPTQLLDWRRFCSDALLACHRAEKAVLDELSPGVPVTTNFMSMFKALDYWQWARHEDLVSDDAYPDPADPRAHVRAALGYDLMRSLRGGAPWLLLEQAPSAVSWRPVNVPKPPALRRLWALQAVARGSDGVLSFQWRASRAGAEKFHSAMLPHRGTAGRAWRESVRFGAELARLGSVAGGRSRAEVAVLLDWESWWALELDDHPSARMRWPELLRPWYAALHARSVPVDFVAPGADLTGYRVLLAPNAYLLRDSTAHWLTRFAAGGGQLVCGGFSGVVDEHDHIHPGGSPGPLRELLGVAVDEYWPLPDGATTPVTLADGRTLAATLWSEWLESLGAETFARYTGGPLAGRPAVTRHGTAWYVSCHLGAEPAAERETGREAGGDPGAGTGADEGIGAVLDAVLAAAGVTPLLELPPDVEATVRTNPDGVAHLFLLNHGRHPVAITLPDRWSGAVDLLTGARAGDTLPLGPLDVAVLRRWHHPTAAPSPTTPERPEPR</sequence>
<dbReference type="InterPro" id="IPR013529">
    <property type="entry name" value="Glyco_hydro_42_N"/>
</dbReference>
<protein>
    <recommendedName>
        <fullName evidence="3 6">Beta-galactosidase</fullName>
        <shortName evidence="6">Beta-gal</shortName>
        <ecNumber evidence="3 6">3.2.1.23</ecNumber>
    </recommendedName>
</protein>
<evidence type="ECO:0000256" key="6">
    <source>
        <dbReference type="PIRNR" id="PIRNR001084"/>
    </source>
</evidence>
<proteinExistence type="inferred from homology"/>
<comment type="similarity">
    <text evidence="2 6">Belongs to the glycosyl hydrolase 42 family.</text>
</comment>
<keyword evidence="4 6" id="KW-0378">Hydrolase</keyword>
<dbReference type="Gene3D" id="3.20.20.80">
    <property type="entry name" value="Glycosidases"/>
    <property type="match status" value="1"/>
</dbReference>